<dbReference type="Gene3D" id="1.20.120.520">
    <property type="entry name" value="nmb1532 protein domain like"/>
    <property type="match status" value="1"/>
</dbReference>
<accession>A0A3G8JN36</accession>
<evidence type="ECO:0000313" key="4">
    <source>
        <dbReference type="Proteomes" id="UP000271469"/>
    </source>
</evidence>
<sequence length="264" mass="29592">MTTTHTADTDPTPASALRGSHARIPETGEPTVDQLRLPGQAAAPDGPLDPFMMYLAHHGFRRDLAEFAEAVPHTPVPDHTTWRALQARWSVFREILHHHHAGEDAWIWPMLESRCTSAERAVLDAMEAEHGMIDPLLEACDAGFATMAAGADADARAELSRVLAETHDHLAAHLAHEENDALTLIQQHLTVDEWTELEEKFGEDSSLRDALRLAPWMLKGLDDDTLGILRPRIPRPLWLFAKLGSRSFRRADRRAFRYHPDATH</sequence>
<evidence type="ECO:0000259" key="2">
    <source>
        <dbReference type="Pfam" id="PF01814"/>
    </source>
</evidence>
<dbReference type="RefSeq" id="WP_124708238.1">
    <property type="nucleotide sequence ID" value="NZ_CP033972.1"/>
</dbReference>
<dbReference type="Proteomes" id="UP000271469">
    <property type="component" value="Chromosome"/>
</dbReference>
<dbReference type="InterPro" id="IPR012312">
    <property type="entry name" value="Hemerythrin-like"/>
</dbReference>
<protein>
    <recommendedName>
        <fullName evidence="2">Hemerythrin-like domain-containing protein</fullName>
    </recommendedName>
</protein>
<feature type="region of interest" description="Disordered" evidence="1">
    <location>
        <begin position="1"/>
        <end position="42"/>
    </location>
</feature>
<dbReference type="OrthoDB" id="5197650at2"/>
<feature type="domain" description="Hemerythrin-like" evidence="2">
    <location>
        <begin position="53"/>
        <end position="184"/>
    </location>
</feature>
<keyword evidence="4" id="KW-1185">Reference proteome</keyword>
<dbReference type="KEGG" id="gom:D7316_02186"/>
<dbReference type="AlphaFoldDB" id="A0A3G8JN36"/>
<feature type="compositionally biased region" description="Low complexity" evidence="1">
    <location>
        <begin position="1"/>
        <end position="14"/>
    </location>
</feature>
<evidence type="ECO:0000256" key="1">
    <source>
        <dbReference type="SAM" id="MobiDB-lite"/>
    </source>
</evidence>
<organism evidence="3 4">
    <name type="scientific">Gordonia insulae</name>
    <dbReference type="NCBI Taxonomy" id="2420509"/>
    <lineage>
        <taxon>Bacteria</taxon>
        <taxon>Bacillati</taxon>
        <taxon>Actinomycetota</taxon>
        <taxon>Actinomycetes</taxon>
        <taxon>Mycobacteriales</taxon>
        <taxon>Gordoniaceae</taxon>
        <taxon>Gordonia</taxon>
    </lineage>
</organism>
<dbReference type="CDD" id="cd12108">
    <property type="entry name" value="Hr-like"/>
    <property type="match status" value="1"/>
</dbReference>
<name>A0A3G8JN36_9ACTN</name>
<evidence type="ECO:0000313" key="3">
    <source>
        <dbReference type="EMBL" id="AZG45590.1"/>
    </source>
</evidence>
<gene>
    <name evidence="3" type="ORF">D7316_02186</name>
</gene>
<proteinExistence type="predicted"/>
<dbReference type="EMBL" id="CP033972">
    <property type="protein sequence ID" value="AZG45590.1"/>
    <property type="molecule type" value="Genomic_DNA"/>
</dbReference>
<reference evidence="3 4" key="1">
    <citation type="submission" date="2018-11" db="EMBL/GenBank/DDBJ databases">
        <title>Gordonia insulae sp. nov., isolated from an island soil.</title>
        <authorList>
            <person name="Kim Y.S."/>
            <person name="Kim S.B."/>
        </authorList>
    </citation>
    <scope>NUCLEOTIDE SEQUENCE [LARGE SCALE GENOMIC DNA]</scope>
    <source>
        <strain evidence="3 4">MMS17-SY073</strain>
    </source>
</reference>
<dbReference type="Pfam" id="PF01814">
    <property type="entry name" value="Hemerythrin"/>
    <property type="match status" value="1"/>
</dbReference>